<dbReference type="OrthoDB" id="7630099at2"/>
<dbReference type="Proteomes" id="UP000025171">
    <property type="component" value="Unassembled WGS sequence"/>
</dbReference>
<accession>A0A059FLY8</accession>
<keyword evidence="2" id="KW-1185">Reference proteome</keyword>
<evidence type="ECO:0000313" key="1">
    <source>
        <dbReference type="EMBL" id="KCZ91669.1"/>
    </source>
</evidence>
<protein>
    <submittedName>
        <fullName evidence="1">Uncharacterized protein</fullName>
    </submittedName>
</protein>
<sequence>MSRFEELVAVVETYQTLAAENYNRIRTLAEAVRSGLCDYIGAPDGICVHLVPPTGQFEPKPYGDRAFSMAPRGFRQLEPIAFGLAVRVSSHADWLRVSMQCRKSGESFVVQIEDGAEYEFRLPMQDTDPVPFYSHVYSHVLNWFSDNIERYKVGEYGAREIGFDFADDIQIQRA</sequence>
<dbReference type="EMBL" id="ARYK01000005">
    <property type="protein sequence ID" value="KCZ91669.1"/>
    <property type="molecule type" value="Genomic_DNA"/>
</dbReference>
<proteinExistence type="predicted"/>
<reference evidence="1 2" key="1">
    <citation type="journal article" date="2014" name="Antonie Van Leeuwenhoek">
        <title>Hyphomonas beringensis sp. nov. and Hyphomonas chukchiensis sp. nov., isolated from surface seawater of the Bering Sea and Chukchi Sea.</title>
        <authorList>
            <person name="Li C."/>
            <person name="Lai Q."/>
            <person name="Li G."/>
            <person name="Dong C."/>
            <person name="Wang J."/>
            <person name="Liao Y."/>
            <person name="Shao Z."/>
        </authorList>
    </citation>
    <scope>NUCLEOTIDE SEQUENCE [LARGE SCALE GENOMIC DNA]</scope>
    <source>
        <strain evidence="1 2">MHS-2</strain>
    </source>
</reference>
<gene>
    <name evidence="1" type="ORF">HJO_11147</name>
</gene>
<evidence type="ECO:0000313" key="2">
    <source>
        <dbReference type="Proteomes" id="UP000025171"/>
    </source>
</evidence>
<dbReference type="eggNOG" id="ENOG502ZTM2">
    <property type="taxonomic scope" value="Bacteria"/>
</dbReference>
<organism evidence="1 2">
    <name type="scientific">Hyphomonas johnsonii MHS-2</name>
    <dbReference type="NCBI Taxonomy" id="1280950"/>
    <lineage>
        <taxon>Bacteria</taxon>
        <taxon>Pseudomonadati</taxon>
        <taxon>Pseudomonadota</taxon>
        <taxon>Alphaproteobacteria</taxon>
        <taxon>Hyphomonadales</taxon>
        <taxon>Hyphomonadaceae</taxon>
        <taxon>Hyphomonas</taxon>
    </lineage>
</organism>
<dbReference type="RefSeq" id="WP_035616934.1">
    <property type="nucleotide sequence ID" value="NZ_ARYK01000005.1"/>
</dbReference>
<dbReference type="PATRIC" id="fig|1280950.3.peg.2232"/>
<dbReference type="AlphaFoldDB" id="A0A059FLY8"/>
<comment type="caution">
    <text evidence="1">The sequence shown here is derived from an EMBL/GenBank/DDBJ whole genome shotgun (WGS) entry which is preliminary data.</text>
</comment>
<dbReference type="STRING" id="1280950.HJO_11147"/>
<name>A0A059FLY8_9PROT</name>